<feature type="compositionally biased region" description="Polar residues" evidence="1">
    <location>
        <begin position="787"/>
        <end position="796"/>
    </location>
</feature>
<feature type="compositionally biased region" description="Low complexity" evidence="1">
    <location>
        <begin position="609"/>
        <end position="624"/>
    </location>
</feature>
<keyword evidence="3" id="KW-1185">Reference proteome</keyword>
<feature type="compositionally biased region" description="Polar residues" evidence="1">
    <location>
        <begin position="631"/>
        <end position="640"/>
    </location>
</feature>
<feature type="compositionally biased region" description="Low complexity" evidence="1">
    <location>
        <begin position="136"/>
        <end position="157"/>
    </location>
</feature>
<organism evidence="2 3">
    <name type="scientific">Cladophialophora chaetospira</name>
    <dbReference type="NCBI Taxonomy" id="386627"/>
    <lineage>
        <taxon>Eukaryota</taxon>
        <taxon>Fungi</taxon>
        <taxon>Dikarya</taxon>
        <taxon>Ascomycota</taxon>
        <taxon>Pezizomycotina</taxon>
        <taxon>Eurotiomycetes</taxon>
        <taxon>Chaetothyriomycetidae</taxon>
        <taxon>Chaetothyriales</taxon>
        <taxon>Herpotrichiellaceae</taxon>
        <taxon>Cladophialophora</taxon>
    </lineage>
</organism>
<feature type="compositionally biased region" description="Basic and acidic residues" evidence="1">
    <location>
        <begin position="545"/>
        <end position="555"/>
    </location>
</feature>
<dbReference type="AlphaFoldDB" id="A0AA39CD18"/>
<comment type="caution">
    <text evidence="2">The sequence shown here is derived from an EMBL/GenBank/DDBJ whole genome shotgun (WGS) entry which is preliminary data.</text>
</comment>
<dbReference type="EMBL" id="JAPDRK010000021">
    <property type="protein sequence ID" value="KAJ9603727.1"/>
    <property type="molecule type" value="Genomic_DNA"/>
</dbReference>
<sequence>MADSKSRPSSPLLPAFGIRDLNEPPSSLGVVQISRRQYASTIQSQPDATLSYVDLDDGEVITVGSSLELSQRLDEPVTHAAYNGRSPVAAWPAYTNALEEKENKMHIFDIRRTSGSLAVWRDHEAYSSKSLRTQESSSPSLASRSISPNAAASPSSSRQEDDLTTGLSKLRIACEPAVLDTASEPAAPQSDQDATSAQVDKALNDVFTGLQSHLGPLADFLESTANGLRKMAEKTRETDTTPVENVLNGFKTIVTEVGALGLEFLATLDEELEKSRNNKDSETTSEPETQPLPPAPTSKPSSDIKTQPATESSPKKVTFIDLTDSPNLPLTKLKPTSFEALKRVGYMQELEKVVPPPFPICGARAPVTPFGTAPRTDFTVGPPPTFAKPSLMNTFAQATRHDNAKGSIIDSQPSDSDILVRYPPLPSLRKAASVSGLKVNPEQLSRYQPGMSTTSALSRYPSIGQFEHQARLKSRNDSDSKPRDVATSDLDWSFPPRQPKKTDIYKKPTVEDEEEVSIKPSVAFAAKSRDTLAEIKHYLANVEDETAKARDDFKKRPATMSYAPPLGGWSEPRMEGWYPTVSNSEATSAKPTAAAPPPPKAATQDKVQTTLSSRLSSPLSETYSRGPISPKKSQTVSGTNPAARLNGPFDPLAHIPVLQPRPQRSQPDLSAPKVASSSTTTEVPPPLTAGAFPRRNHTVHHTDRYKPRDLAAHPYSRPTLWDNFVKNNNSTSTVPLPSSTGRPWSYYPESSRPFDGSGFRAPAHNATRPPTFTSLRPVQSMGGLRQEASNSSQPFVSRTGPPAPTRQYFPAPAPPEPVTINTVTVPSPKPVSAPMPAPAPVAPRPAFGSISPLSSIQPLNAPPSGRVSRSSSILSPCPPAFTQPRGRSGTSPPAPFASKSVDECVKQLKAMGFGSDPNELARLSVYAGAAAGDVEAAIEMIEEDREAARELDSHASQVGSVRDVEKDFDDSENPWWDN</sequence>
<evidence type="ECO:0000313" key="2">
    <source>
        <dbReference type="EMBL" id="KAJ9603727.1"/>
    </source>
</evidence>
<feature type="compositionally biased region" description="Low complexity" evidence="1">
    <location>
        <begin position="862"/>
        <end position="875"/>
    </location>
</feature>
<feature type="region of interest" description="Disordered" evidence="1">
    <location>
        <begin position="853"/>
        <end position="898"/>
    </location>
</feature>
<feature type="compositionally biased region" description="Basic and acidic residues" evidence="1">
    <location>
        <begin position="700"/>
        <end position="709"/>
    </location>
</feature>
<feature type="region of interest" description="Disordered" evidence="1">
    <location>
        <begin position="274"/>
        <end position="322"/>
    </location>
</feature>
<evidence type="ECO:0000313" key="3">
    <source>
        <dbReference type="Proteomes" id="UP001172673"/>
    </source>
</evidence>
<reference evidence="2" key="1">
    <citation type="submission" date="2022-10" db="EMBL/GenBank/DDBJ databases">
        <title>Culturing micro-colonial fungi from biological soil crusts in the Mojave desert and describing Neophaeococcomyces mojavensis, and introducing the new genera and species Taxawa tesnikishii.</title>
        <authorList>
            <person name="Kurbessoian T."/>
            <person name="Stajich J.E."/>
        </authorList>
    </citation>
    <scope>NUCLEOTIDE SEQUENCE</scope>
    <source>
        <strain evidence="2">TK_41</strain>
    </source>
</reference>
<protein>
    <submittedName>
        <fullName evidence="2">Uncharacterized protein</fullName>
    </submittedName>
</protein>
<feature type="region of interest" description="Disordered" evidence="1">
    <location>
        <begin position="469"/>
        <end position="517"/>
    </location>
</feature>
<gene>
    <name evidence="2" type="ORF">H2200_011913</name>
</gene>
<feature type="compositionally biased region" description="Polar residues" evidence="1">
    <location>
        <begin position="768"/>
        <end position="777"/>
    </location>
</feature>
<feature type="compositionally biased region" description="Basic and acidic residues" evidence="1">
    <location>
        <begin position="469"/>
        <end position="486"/>
    </location>
</feature>
<dbReference type="Proteomes" id="UP001172673">
    <property type="component" value="Unassembled WGS sequence"/>
</dbReference>
<evidence type="ECO:0000256" key="1">
    <source>
        <dbReference type="SAM" id="MobiDB-lite"/>
    </source>
</evidence>
<feature type="compositionally biased region" description="Polar residues" evidence="1">
    <location>
        <begin position="298"/>
        <end position="312"/>
    </location>
</feature>
<feature type="region of interest" description="Disordered" evidence="1">
    <location>
        <begin position="543"/>
        <end position="709"/>
    </location>
</feature>
<name>A0AA39CD18_9EURO</name>
<feature type="region of interest" description="Disordered" evidence="1">
    <location>
        <begin position="948"/>
        <end position="978"/>
    </location>
</feature>
<feature type="region of interest" description="Disordered" evidence="1">
    <location>
        <begin position="755"/>
        <end position="800"/>
    </location>
</feature>
<accession>A0AA39CD18</accession>
<feature type="region of interest" description="Disordered" evidence="1">
    <location>
        <begin position="128"/>
        <end position="164"/>
    </location>
</feature>
<proteinExistence type="predicted"/>
<feature type="compositionally biased region" description="Basic and acidic residues" evidence="1">
    <location>
        <begin position="500"/>
        <end position="510"/>
    </location>
</feature>